<keyword evidence="3" id="KW-1185">Reference proteome</keyword>
<gene>
    <name evidence="2" type="ORF">NA57DRAFT_70427</name>
</gene>
<protein>
    <submittedName>
        <fullName evidence="2">Alpha/beta-hydrolase</fullName>
    </submittedName>
</protein>
<dbReference type="InterPro" id="IPR000073">
    <property type="entry name" value="AB_hydrolase_1"/>
</dbReference>
<evidence type="ECO:0000313" key="2">
    <source>
        <dbReference type="EMBL" id="KAF2104210.1"/>
    </source>
</evidence>
<proteinExistence type="predicted"/>
<comment type="caution">
    <text evidence="2">The sequence shown here is derived from an EMBL/GenBank/DDBJ whole genome shotgun (WGS) entry which is preliminary data.</text>
</comment>
<dbReference type="PANTHER" id="PTHR37017:SF10">
    <property type="entry name" value="AB HYDROLASE-1 DOMAIN-CONTAINING PROTEIN"/>
    <property type="match status" value="1"/>
</dbReference>
<evidence type="ECO:0000313" key="3">
    <source>
        <dbReference type="Proteomes" id="UP000799772"/>
    </source>
</evidence>
<dbReference type="SUPFAM" id="SSF53474">
    <property type="entry name" value="alpha/beta-Hydrolases"/>
    <property type="match status" value="1"/>
</dbReference>
<evidence type="ECO:0000259" key="1">
    <source>
        <dbReference type="Pfam" id="PF12697"/>
    </source>
</evidence>
<feature type="domain" description="AB hydrolase-1" evidence="1">
    <location>
        <begin position="8"/>
        <end position="240"/>
    </location>
</feature>
<dbReference type="Proteomes" id="UP000799772">
    <property type="component" value="Unassembled WGS sequence"/>
</dbReference>
<name>A0A9P4IME3_9PEZI</name>
<dbReference type="InterPro" id="IPR029058">
    <property type="entry name" value="AB_hydrolase_fold"/>
</dbReference>
<dbReference type="Pfam" id="PF12697">
    <property type="entry name" value="Abhydrolase_6"/>
    <property type="match status" value="1"/>
</dbReference>
<dbReference type="AlphaFoldDB" id="A0A9P4IME3"/>
<dbReference type="PANTHER" id="PTHR37017">
    <property type="entry name" value="AB HYDROLASE-1 DOMAIN-CONTAINING PROTEIN-RELATED"/>
    <property type="match status" value="1"/>
</dbReference>
<reference evidence="2" key="1">
    <citation type="journal article" date="2020" name="Stud. Mycol.">
        <title>101 Dothideomycetes genomes: a test case for predicting lifestyles and emergence of pathogens.</title>
        <authorList>
            <person name="Haridas S."/>
            <person name="Albert R."/>
            <person name="Binder M."/>
            <person name="Bloem J."/>
            <person name="Labutti K."/>
            <person name="Salamov A."/>
            <person name="Andreopoulos B."/>
            <person name="Baker S."/>
            <person name="Barry K."/>
            <person name="Bills G."/>
            <person name="Bluhm B."/>
            <person name="Cannon C."/>
            <person name="Castanera R."/>
            <person name="Culley D."/>
            <person name="Daum C."/>
            <person name="Ezra D."/>
            <person name="Gonzalez J."/>
            <person name="Henrissat B."/>
            <person name="Kuo A."/>
            <person name="Liang C."/>
            <person name="Lipzen A."/>
            <person name="Lutzoni F."/>
            <person name="Magnuson J."/>
            <person name="Mondo S."/>
            <person name="Nolan M."/>
            <person name="Ohm R."/>
            <person name="Pangilinan J."/>
            <person name="Park H.-J."/>
            <person name="Ramirez L."/>
            <person name="Alfaro M."/>
            <person name="Sun H."/>
            <person name="Tritt A."/>
            <person name="Yoshinaga Y."/>
            <person name="Zwiers L.-H."/>
            <person name="Turgeon B."/>
            <person name="Goodwin S."/>
            <person name="Spatafora J."/>
            <person name="Crous P."/>
            <person name="Grigoriev I."/>
        </authorList>
    </citation>
    <scope>NUCLEOTIDE SEQUENCE</scope>
    <source>
        <strain evidence="2">CBS 133067</strain>
    </source>
</reference>
<organism evidence="2 3">
    <name type="scientific">Rhizodiscina lignyota</name>
    <dbReference type="NCBI Taxonomy" id="1504668"/>
    <lineage>
        <taxon>Eukaryota</taxon>
        <taxon>Fungi</taxon>
        <taxon>Dikarya</taxon>
        <taxon>Ascomycota</taxon>
        <taxon>Pezizomycotina</taxon>
        <taxon>Dothideomycetes</taxon>
        <taxon>Pleosporomycetidae</taxon>
        <taxon>Aulographales</taxon>
        <taxon>Rhizodiscinaceae</taxon>
        <taxon>Rhizodiscina</taxon>
    </lineage>
</organism>
<accession>A0A9P4IME3</accession>
<dbReference type="InterPro" id="IPR052897">
    <property type="entry name" value="Sec-Metab_Biosynth_Hydrolase"/>
</dbReference>
<dbReference type="EMBL" id="ML978121">
    <property type="protein sequence ID" value="KAF2104210.1"/>
    <property type="molecule type" value="Genomic_DNA"/>
</dbReference>
<dbReference type="OrthoDB" id="408373at2759"/>
<sequence length="248" mass="27191">MAQDKPTIVIVHGAWHHPEYFSTVGHSLESKGYEVVCPRLPTCNNAIPPDQTLSDDVALIRSTALKLADAGKEIVVLCHSYGGVVSTDALYDLSVEKRAAQNLKGGIKRLAYMCAFIPKKGEGLADIFGGTLPPWIQPQPNKTLALVNPENHFFHDTSDPEHWASLLVTHPTDAQSDPVSHEAWREIPVTYLICEGDQGLLLEFQKMMIARIEAEGVRVTTETCTASHSPFLSMPQRVVELAINVANS</sequence>
<dbReference type="Gene3D" id="3.40.50.1820">
    <property type="entry name" value="alpha/beta hydrolase"/>
    <property type="match status" value="1"/>
</dbReference>